<comment type="caution">
    <text evidence="2">The sequence shown here is derived from an EMBL/GenBank/DDBJ whole genome shotgun (WGS) entry which is preliminary data.</text>
</comment>
<reference evidence="2 3" key="1">
    <citation type="journal article" date="2015" name="Genome Biol. Evol.">
        <title>Comparative Genomics of a Bacterivorous Green Alga Reveals Evolutionary Causalities and Consequences of Phago-Mixotrophic Mode of Nutrition.</title>
        <authorList>
            <person name="Burns J.A."/>
            <person name="Paasch A."/>
            <person name="Narechania A."/>
            <person name="Kim E."/>
        </authorList>
    </citation>
    <scope>NUCLEOTIDE SEQUENCE [LARGE SCALE GENOMIC DNA]</scope>
    <source>
        <strain evidence="2 3">PLY_AMNH</strain>
    </source>
</reference>
<proteinExistence type="predicted"/>
<feature type="transmembrane region" description="Helical" evidence="1">
    <location>
        <begin position="52"/>
        <end position="77"/>
    </location>
</feature>
<keyword evidence="1" id="KW-0472">Membrane</keyword>
<dbReference type="EMBL" id="LGRX02000421">
    <property type="protein sequence ID" value="KAK3288669.1"/>
    <property type="molecule type" value="Genomic_DNA"/>
</dbReference>
<feature type="transmembrane region" description="Helical" evidence="1">
    <location>
        <begin position="264"/>
        <end position="291"/>
    </location>
</feature>
<keyword evidence="1" id="KW-1133">Transmembrane helix</keyword>
<evidence type="ECO:0000313" key="2">
    <source>
        <dbReference type="EMBL" id="KAK3288669.1"/>
    </source>
</evidence>
<organism evidence="2 3">
    <name type="scientific">Cymbomonas tetramitiformis</name>
    <dbReference type="NCBI Taxonomy" id="36881"/>
    <lineage>
        <taxon>Eukaryota</taxon>
        <taxon>Viridiplantae</taxon>
        <taxon>Chlorophyta</taxon>
        <taxon>Pyramimonadophyceae</taxon>
        <taxon>Pyramimonadales</taxon>
        <taxon>Pyramimonadaceae</taxon>
        <taxon>Cymbomonas</taxon>
    </lineage>
</organism>
<accession>A0AAE0H289</accession>
<keyword evidence="3" id="KW-1185">Reference proteome</keyword>
<feature type="transmembrane region" description="Helical" evidence="1">
    <location>
        <begin position="311"/>
        <end position="333"/>
    </location>
</feature>
<dbReference type="Proteomes" id="UP001190700">
    <property type="component" value="Unassembled WGS sequence"/>
</dbReference>
<protein>
    <recommendedName>
        <fullName evidence="4">Transmembrane protein</fullName>
    </recommendedName>
</protein>
<evidence type="ECO:0000256" key="1">
    <source>
        <dbReference type="SAM" id="Phobius"/>
    </source>
</evidence>
<name>A0AAE0H289_9CHLO</name>
<feature type="transmembrane region" description="Helical" evidence="1">
    <location>
        <begin position="147"/>
        <end position="172"/>
    </location>
</feature>
<sequence length="416" mass="46074">MPYILFSCVTIVFSLSIVVFVGFNEVYNDVKDCDATSSSKDFRTKKQGTQMLVMSLTCLLLGFVSFAYHFFTIIGLPKRHKQSSNLSKVWVVVGEISTALVTNFTTACLVTYCGYPFTTLSDLYDLGATSQNTVVFKDCGVPKRDMTYVWCLIFQLFFSAIAAGFGFVLCGIRGLNVYKFNHKQHKAKMDSEPATSEDGALLMQTVDASPNPIMAWVILGCSASALAMSCVTLGGFSEARDDIDKCDVSNSTKDYETVKQAQQLMWVSGLAFAFGALSFFYQLMAMIFGYFWKANNKDKIYSDREKFIMTIGEICSLVFSTLTMVCVATYFVYPFTTLSDLYDLVKHSQTAITFEDCGIPKRDIVYSACLILQLAFSMLVAFFGFTVEGIKMLWNVKAIGGAVESIQTEGLPTGNA</sequence>
<evidence type="ECO:0008006" key="4">
    <source>
        <dbReference type="Google" id="ProtNLM"/>
    </source>
</evidence>
<dbReference type="AlphaFoldDB" id="A0AAE0H289"/>
<gene>
    <name evidence="2" type="ORF">CYMTET_3887</name>
</gene>
<evidence type="ECO:0000313" key="3">
    <source>
        <dbReference type="Proteomes" id="UP001190700"/>
    </source>
</evidence>
<feature type="transmembrane region" description="Helical" evidence="1">
    <location>
        <begin position="213"/>
        <end position="236"/>
    </location>
</feature>
<feature type="transmembrane region" description="Helical" evidence="1">
    <location>
        <begin position="364"/>
        <end position="387"/>
    </location>
</feature>
<keyword evidence="1" id="KW-0812">Transmembrane</keyword>